<feature type="domain" description="AB hydrolase-1" evidence="1">
    <location>
        <begin position="13"/>
        <end position="251"/>
    </location>
</feature>
<evidence type="ECO:0000259" key="1">
    <source>
        <dbReference type="Pfam" id="PF12697"/>
    </source>
</evidence>
<reference evidence="2 3" key="1">
    <citation type="submission" date="2016-06" db="EMBL/GenBank/DDBJ databases">
        <authorList>
            <person name="Kjaerup R.B."/>
            <person name="Dalgaard T.S."/>
            <person name="Juul-Madsen H.R."/>
        </authorList>
    </citation>
    <scope>NUCLEOTIDE SEQUENCE [LARGE SCALE GENOMIC DNA]</scope>
    <source>
        <strain evidence="2 3">DSM 43913</strain>
    </source>
</reference>
<keyword evidence="3" id="KW-1185">Reference proteome</keyword>
<dbReference type="RefSeq" id="WP_089001714.1">
    <property type="nucleotide sequence ID" value="NZ_JBFAAC010000006.1"/>
</dbReference>
<dbReference type="InterPro" id="IPR000073">
    <property type="entry name" value="AB_hydrolase_1"/>
</dbReference>
<dbReference type="Proteomes" id="UP000198251">
    <property type="component" value="Chromosome I"/>
</dbReference>
<name>A0A1C5GEQ1_MICEH</name>
<dbReference type="InterPro" id="IPR050266">
    <property type="entry name" value="AB_hydrolase_sf"/>
</dbReference>
<dbReference type="GO" id="GO:0046464">
    <property type="term" value="P:acylglycerol catabolic process"/>
    <property type="evidence" value="ECO:0007669"/>
    <property type="project" value="TreeGrafter"/>
</dbReference>
<evidence type="ECO:0000313" key="2">
    <source>
        <dbReference type="EMBL" id="SCG18052.1"/>
    </source>
</evidence>
<proteinExistence type="predicted"/>
<dbReference type="PANTHER" id="PTHR43798">
    <property type="entry name" value="MONOACYLGLYCEROL LIPASE"/>
    <property type="match status" value="1"/>
</dbReference>
<protein>
    <submittedName>
        <fullName evidence="2">Pimeloyl-ACP methyl ester carboxylesterase</fullName>
    </submittedName>
</protein>
<dbReference type="Pfam" id="PF12697">
    <property type="entry name" value="Abhydrolase_6"/>
    <property type="match status" value="1"/>
</dbReference>
<organism evidence="2 3">
    <name type="scientific">Micromonospora echinofusca</name>
    <dbReference type="NCBI Taxonomy" id="47858"/>
    <lineage>
        <taxon>Bacteria</taxon>
        <taxon>Bacillati</taxon>
        <taxon>Actinomycetota</taxon>
        <taxon>Actinomycetes</taxon>
        <taxon>Micromonosporales</taxon>
        <taxon>Micromonosporaceae</taxon>
        <taxon>Micromonospora</taxon>
    </lineage>
</organism>
<evidence type="ECO:0000313" key="3">
    <source>
        <dbReference type="Proteomes" id="UP000198251"/>
    </source>
</evidence>
<dbReference type="PRINTS" id="PR00111">
    <property type="entry name" value="ABHYDROLASE"/>
</dbReference>
<dbReference type="GO" id="GO:0047372">
    <property type="term" value="F:monoacylglycerol lipase activity"/>
    <property type="evidence" value="ECO:0007669"/>
    <property type="project" value="TreeGrafter"/>
</dbReference>
<dbReference type="GO" id="GO:0016020">
    <property type="term" value="C:membrane"/>
    <property type="evidence" value="ECO:0007669"/>
    <property type="project" value="TreeGrafter"/>
</dbReference>
<dbReference type="SUPFAM" id="SSF53474">
    <property type="entry name" value="alpha/beta-Hydrolases"/>
    <property type="match status" value="1"/>
</dbReference>
<accession>A0A1C5GEQ1</accession>
<dbReference type="EMBL" id="LT607733">
    <property type="protein sequence ID" value="SCG18052.1"/>
    <property type="molecule type" value="Genomic_DNA"/>
</dbReference>
<dbReference type="AlphaFoldDB" id="A0A1C5GEQ1"/>
<dbReference type="InterPro" id="IPR029058">
    <property type="entry name" value="AB_hydrolase_fold"/>
</dbReference>
<dbReference type="PANTHER" id="PTHR43798:SF5">
    <property type="entry name" value="MONOACYLGLYCEROL LIPASE ABHD6"/>
    <property type="match status" value="1"/>
</dbReference>
<gene>
    <name evidence="2" type="ORF">GA0070610_4385</name>
</gene>
<dbReference type="GeneID" id="95804086"/>
<dbReference type="Gene3D" id="3.40.50.1820">
    <property type="entry name" value="alpha/beta hydrolase"/>
    <property type="match status" value="1"/>
</dbReference>
<sequence length="281" mass="30160">MAEPSRLAEDPQLLLLHAAGLGRASWDAVVERIPGFARTLAIDLPGHGGVPGLASGRDVVPRLAEYVAERIAALGLRRPHVVGHSLGGVIALELARRVPVAAVTALCSIGFRAACRACVCVVRTHAVLRITAAVGPRTRGRLLARNCVRRIVMGNVSARPVALRAEAVAADVTSMIASDVSTLCRYAGRYAFRAAEVDDTTPVNLVWADQDRVVPLRDAVRARRMLPRAQHFVIPGSGHFVVRDDPEGAAAVIYACHAQLWERQADLREGVRGNVNPRRGN</sequence>